<keyword evidence="1" id="KW-0694">RNA-binding</keyword>
<dbReference type="Pfam" id="PF04059">
    <property type="entry name" value="RRM_2"/>
    <property type="match status" value="1"/>
</dbReference>
<reference evidence="5" key="2">
    <citation type="submission" date="2025-08" db="UniProtKB">
        <authorList>
            <consortium name="RefSeq"/>
        </authorList>
    </citation>
    <scope>IDENTIFICATION</scope>
    <source>
        <tissue evidence="5">Leaf</tissue>
    </source>
</reference>
<evidence type="ECO:0000256" key="1">
    <source>
        <dbReference type="PROSITE-ProRule" id="PRU00176"/>
    </source>
</evidence>
<proteinExistence type="predicted"/>
<organism evidence="4 5">
    <name type="scientific">Spinacia oleracea</name>
    <name type="common">Spinach</name>
    <dbReference type="NCBI Taxonomy" id="3562"/>
    <lineage>
        <taxon>Eukaryota</taxon>
        <taxon>Viridiplantae</taxon>
        <taxon>Streptophyta</taxon>
        <taxon>Embryophyta</taxon>
        <taxon>Tracheophyta</taxon>
        <taxon>Spermatophyta</taxon>
        <taxon>Magnoliopsida</taxon>
        <taxon>eudicotyledons</taxon>
        <taxon>Gunneridae</taxon>
        <taxon>Pentapetalae</taxon>
        <taxon>Caryophyllales</taxon>
        <taxon>Chenopodiaceae</taxon>
        <taxon>Chenopodioideae</taxon>
        <taxon>Anserineae</taxon>
        <taxon>Spinacia</taxon>
    </lineage>
</organism>
<dbReference type="RefSeq" id="XP_056693914.1">
    <property type="nucleotide sequence ID" value="XM_056837936.1"/>
</dbReference>
<gene>
    <name evidence="5" type="primary">LOC110782235</name>
</gene>
<dbReference type="InterPro" id="IPR035979">
    <property type="entry name" value="RBD_domain_sf"/>
</dbReference>
<evidence type="ECO:0000256" key="2">
    <source>
        <dbReference type="SAM" id="MobiDB-lite"/>
    </source>
</evidence>
<keyword evidence="4" id="KW-1185">Reference proteome</keyword>
<feature type="region of interest" description="Disordered" evidence="2">
    <location>
        <begin position="102"/>
        <end position="144"/>
    </location>
</feature>
<dbReference type="PROSITE" id="PS50102">
    <property type="entry name" value="RRM"/>
    <property type="match status" value="1"/>
</dbReference>
<evidence type="ECO:0000259" key="3">
    <source>
        <dbReference type="PROSITE" id="PS50102"/>
    </source>
</evidence>
<reference evidence="4" key="1">
    <citation type="journal article" date="2021" name="Nat. Commun.">
        <title>Genomic analyses provide insights into spinach domestication and the genetic basis of agronomic traits.</title>
        <authorList>
            <person name="Cai X."/>
            <person name="Sun X."/>
            <person name="Xu C."/>
            <person name="Sun H."/>
            <person name="Wang X."/>
            <person name="Ge C."/>
            <person name="Zhang Z."/>
            <person name="Wang Q."/>
            <person name="Fei Z."/>
            <person name="Jiao C."/>
            <person name="Wang Q."/>
        </authorList>
    </citation>
    <scope>NUCLEOTIDE SEQUENCE [LARGE SCALE GENOMIC DNA]</scope>
    <source>
        <strain evidence="4">cv. Varoflay</strain>
    </source>
</reference>
<dbReference type="InterPro" id="IPR007201">
    <property type="entry name" value="Mei2-like_Rrm_C"/>
</dbReference>
<dbReference type="Proteomes" id="UP000813463">
    <property type="component" value="Chromosome 2"/>
</dbReference>
<protein>
    <submittedName>
        <fullName evidence="5">Protein MEI2-like 7</fullName>
    </submittedName>
</protein>
<feature type="compositionally biased region" description="Polar residues" evidence="2">
    <location>
        <begin position="103"/>
        <end position="121"/>
    </location>
</feature>
<evidence type="ECO:0000313" key="4">
    <source>
        <dbReference type="Proteomes" id="UP000813463"/>
    </source>
</evidence>
<accession>A0ABM3RE71</accession>
<evidence type="ECO:0000313" key="5">
    <source>
        <dbReference type="RefSeq" id="XP_056693914.1"/>
    </source>
</evidence>
<dbReference type="SUPFAM" id="SSF54928">
    <property type="entry name" value="RNA-binding domain, RBD"/>
    <property type="match status" value="1"/>
</dbReference>
<sequence length="355" mass="39810">MASHLNPQAPEFKPLSFTLPTSPYVHNTQLVCHLPVAPPVLSIPDTLFFFQPPPPPPSPSPPPPAMIYFFHHHHFLPPFQVVPPSPQSDLRLPLADDGLGLITSPTSPTSPFELHQPSSTTHPRKPMYSKSAPKNNSGRVPGRGFRSQNFLWVKKSEIPDEGRPLPDRVQDHATVFEAQMGPAPGPVPLSTYPFGDCTSLMIRNIPVRLSRRELLELLDAHCREENEKRRSDSDAISAFDFLYLPIDFKMKGNLGYAFVNFTNWEGASRLYNCWSGSNWGSCSYNSTKICQIDQAKFQGRELKKHCERSLFVCESDEYLPVGISPPRDGFNARVTRLTTLGRRVVQLLKAKKSVV</sequence>
<feature type="domain" description="RRM" evidence="3">
    <location>
        <begin position="198"/>
        <end position="309"/>
    </location>
</feature>
<dbReference type="InterPro" id="IPR000504">
    <property type="entry name" value="RRM_dom"/>
</dbReference>
<dbReference type="GeneID" id="110782235"/>
<name>A0ABM3RE71_SPIOL</name>